<organism evidence="2 3">
    <name type="scientific">Pararge aegeria aegeria</name>
    <dbReference type="NCBI Taxonomy" id="348720"/>
    <lineage>
        <taxon>Eukaryota</taxon>
        <taxon>Metazoa</taxon>
        <taxon>Ecdysozoa</taxon>
        <taxon>Arthropoda</taxon>
        <taxon>Hexapoda</taxon>
        <taxon>Insecta</taxon>
        <taxon>Pterygota</taxon>
        <taxon>Neoptera</taxon>
        <taxon>Endopterygota</taxon>
        <taxon>Lepidoptera</taxon>
        <taxon>Glossata</taxon>
        <taxon>Ditrysia</taxon>
        <taxon>Papilionoidea</taxon>
        <taxon>Nymphalidae</taxon>
        <taxon>Satyrinae</taxon>
        <taxon>Satyrini</taxon>
        <taxon>Parargina</taxon>
        <taxon>Pararge</taxon>
    </lineage>
</organism>
<keyword evidence="3" id="KW-1185">Reference proteome</keyword>
<evidence type="ECO:0000256" key="1">
    <source>
        <dbReference type="SAM" id="MobiDB-lite"/>
    </source>
</evidence>
<dbReference type="Proteomes" id="UP000838756">
    <property type="component" value="Unassembled WGS sequence"/>
</dbReference>
<protein>
    <submittedName>
        <fullName evidence="2">Jg27164 protein</fullName>
    </submittedName>
</protein>
<feature type="region of interest" description="Disordered" evidence="1">
    <location>
        <begin position="1"/>
        <end position="29"/>
    </location>
</feature>
<evidence type="ECO:0000313" key="2">
    <source>
        <dbReference type="EMBL" id="CAH2227114.1"/>
    </source>
</evidence>
<sequence length="75" mass="8150">MEKKPQPLAPGSPAIPASGSGFGNGGAKGVKNLRKRVCQTRRLDLAVYNARTLRTDEKLVELEEAVSKLRWSIMG</sequence>
<accession>A0A8S4R1P1</accession>
<comment type="caution">
    <text evidence="2">The sequence shown here is derived from an EMBL/GenBank/DDBJ whole genome shotgun (WGS) entry which is preliminary data.</text>
</comment>
<dbReference type="AlphaFoldDB" id="A0A8S4R1P1"/>
<evidence type="ECO:0000313" key="3">
    <source>
        <dbReference type="Proteomes" id="UP000838756"/>
    </source>
</evidence>
<dbReference type="OrthoDB" id="5824787at2759"/>
<gene>
    <name evidence="2" type="primary">jg27164</name>
    <name evidence="2" type="ORF">PAEG_LOCUS7648</name>
</gene>
<reference evidence="2" key="1">
    <citation type="submission" date="2022-03" db="EMBL/GenBank/DDBJ databases">
        <authorList>
            <person name="Lindestad O."/>
        </authorList>
    </citation>
    <scope>NUCLEOTIDE SEQUENCE</scope>
</reference>
<name>A0A8S4R1P1_9NEOP</name>
<dbReference type="EMBL" id="CAKXAJ010022459">
    <property type="protein sequence ID" value="CAH2227114.1"/>
    <property type="molecule type" value="Genomic_DNA"/>
</dbReference>
<proteinExistence type="predicted"/>